<keyword evidence="3" id="KW-1185">Reference proteome</keyword>
<protein>
    <submittedName>
        <fullName evidence="2">Uncharacterized protein</fullName>
    </submittedName>
</protein>
<reference evidence="2 3" key="1">
    <citation type="submission" date="2018-06" db="EMBL/GenBank/DDBJ databases">
        <title>Comparative genomics reveals the genomic features of Rhizophagus irregularis, R. cerebriforme, R. diaphanum and Gigaspora rosea, and their symbiotic lifestyle signature.</title>
        <authorList>
            <person name="Morin E."/>
            <person name="San Clemente H."/>
            <person name="Chen E.C.H."/>
            <person name="De La Providencia I."/>
            <person name="Hainaut M."/>
            <person name="Kuo A."/>
            <person name="Kohler A."/>
            <person name="Murat C."/>
            <person name="Tang N."/>
            <person name="Roy S."/>
            <person name="Loubradou J."/>
            <person name="Henrissat B."/>
            <person name="Grigoriev I.V."/>
            <person name="Corradi N."/>
            <person name="Roux C."/>
            <person name="Martin F.M."/>
        </authorList>
    </citation>
    <scope>NUCLEOTIDE SEQUENCE [LARGE SCALE GENOMIC DNA]</scope>
    <source>
        <strain evidence="2 3">DAOM 194757</strain>
    </source>
</reference>
<evidence type="ECO:0000313" key="3">
    <source>
        <dbReference type="Proteomes" id="UP000266673"/>
    </source>
</evidence>
<sequence>MLKTRIIVTFTVLFAFVFTYSHANNAKAKAVFEKLNGTFEYTQIDESSFDVNFEINQGITENDPNNYFLLVNGRVVSFGQEGITIDPPKAFYHHKESGSVKDFVGLKFTILKALDSAKVVSE</sequence>
<evidence type="ECO:0000313" key="2">
    <source>
        <dbReference type="EMBL" id="RIB09104.1"/>
    </source>
</evidence>
<comment type="caution">
    <text evidence="2">The sequence shown here is derived from an EMBL/GenBank/DDBJ whole genome shotgun (WGS) entry which is preliminary data.</text>
</comment>
<feature type="chain" id="PRO_5017327332" evidence="1">
    <location>
        <begin position="24"/>
        <end position="122"/>
    </location>
</feature>
<dbReference type="Proteomes" id="UP000266673">
    <property type="component" value="Unassembled WGS sequence"/>
</dbReference>
<name>A0A397UG09_9GLOM</name>
<dbReference type="AlphaFoldDB" id="A0A397UG09"/>
<dbReference type="OrthoDB" id="2370796at2759"/>
<evidence type="ECO:0000256" key="1">
    <source>
        <dbReference type="SAM" id="SignalP"/>
    </source>
</evidence>
<organism evidence="2 3">
    <name type="scientific">Gigaspora rosea</name>
    <dbReference type="NCBI Taxonomy" id="44941"/>
    <lineage>
        <taxon>Eukaryota</taxon>
        <taxon>Fungi</taxon>
        <taxon>Fungi incertae sedis</taxon>
        <taxon>Mucoromycota</taxon>
        <taxon>Glomeromycotina</taxon>
        <taxon>Glomeromycetes</taxon>
        <taxon>Diversisporales</taxon>
        <taxon>Gigasporaceae</taxon>
        <taxon>Gigaspora</taxon>
    </lineage>
</organism>
<dbReference type="EMBL" id="QKWP01001416">
    <property type="protein sequence ID" value="RIB09104.1"/>
    <property type="molecule type" value="Genomic_DNA"/>
</dbReference>
<keyword evidence="1" id="KW-0732">Signal</keyword>
<feature type="signal peptide" evidence="1">
    <location>
        <begin position="1"/>
        <end position="23"/>
    </location>
</feature>
<gene>
    <name evidence="2" type="ORF">C2G38_2209774</name>
</gene>
<accession>A0A397UG09</accession>
<proteinExistence type="predicted"/>